<proteinExistence type="predicted"/>
<gene>
    <name evidence="1" type="ORF">GCM10016455_18130</name>
</gene>
<evidence type="ECO:0000313" key="2">
    <source>
        <dbReference type="Proteomes" id="UP000609802"/>
    </source>
</evidence>
<keyword evidence="2" id="KW-1185">Reference proteome</keyword>
<dbReference type="EMBL" id="BNCH01000003">
    <property type="protein sequence ID" value="GHE97885.1"/>
    <property type="molecule type" value="Genomic_DNA"/>
</dbReference>
<sequence>MRISTVFQFLFSFALLAVGYLLITGGLSTNSLYDAYQRFSSGVVGWSAEASHNVTATASIAALDRSSYAGQLDATITFTDAGGTETVFDLHYPTDYNLFHDGFGPLWLANLRPDIANNPQVTPVLGNSCLQTINGENLAPSLRYRTGYKEYIVCRVLDEEGPDAPRSYDITQAKPAVIGLIWANRNHQPMDYPRERCVAEVRIWSTEIAKPGDRFMACVFVVSEEPHQVETYAFELNEDSIVEVGGASESWSRAAVETRAATRLVQYRLMQEWLADLQIHDAAVERAYAHVAANLDQVVPARASQFDGVERKNGVIIFTFRAKDTAEMFRIRDGSNDGADRHLYQHIRRLVCGSDERAALLAFQENAVTYIYELNSSDGRPMTLYGAFPNLPC</sequence>
<evidence type="ECO:0000313" key="1">
    <source>
        <dbReference type="EMBL" id="GHE97885.1"/>
    </source>
</evidence>
<reference evidence="2" key="1">
    <citation type="journal article" date="2019" name="Int. J. Syst. Evol. Microbiol.">
        <title>The Global Catalogue of Microorganisms (GCM) 10K type strain sequencing project: providing services to taxonomists for standard genome sequencing and annotation.</title>
        <authorList>
            <consortium name="The Broad Institute Genomics Platform"/>
            <consortium name="The Broad Institute Genome Sequencing Center for Infectious Disease"/>
            <person name="Wu L."/>
            <person name="Ma J."/>
        </authorList>
    </citation>
    <scope>NUCLEOTIDE SEQUENCE [LARGE SCALE GENOMIC DNA]</scope>
    <source>
        <strain evidence="2">KCTC 42443</strain>
    </source>
</reference>
<comment type="caution">
    <text evidence="1">The sequence shown here is derived from an EMBL/GenBank/DDBJ whole genome shotgun (WGS) entry which is preliminary data.</text>
</comment>
<name>A0ABQ3IXR2_9RHOB</name>
<dbReference type="Proteomes" id="UP000609802">
    <property type="component" value="Unassembled WGS sequence"/>
</dbReference>
<organism evidence="1 2">
    <name type="scientific">Aliiroseovarius zhejiangensis</name>
    <dbReference type="NCBI Taxonomy" id="1632025"/>
    <lineage>
        <taxon>Bacteria</taxon>
        <taxon>Pseudomonadati</taxon>
        <taxon>Pseudomonadota</taxon>
        <taxon>Alphaproteobacteria</taxon>
        <taxon>Rhodobacterales</taxon>
        <taxon>Paracoccaceae</taxon>
        <taxon>Aliiroseovarius</taxon>
    </lineage>
</organism>
<dbReference type="RefSeq" id="WP_191286190.1">
    <property type="nucleotide sequence ID" value="NZ_BNCH01000003.1"/>
</dbReference>
<accession>A0ABQ3IXR2</accession>
<protein>
    <submittedName>
        <fullName evidence="1">Uncharacterized protein</fullName>
    </submittedName>
</protein>